<organism evidence="1 2">
    <name type="scientific">Neorhodopirellula lusitana</name>
    <dbReference type="NCBI Taxonomy" id="445327"/>
    <lineage>
        <taxon>Bacteria</taxon>
        <taxon>Pseudomonadati</taxon>
        <taxon>Planctomycetota</taxon>
        <taxon>Planctomycetia</taxon>
        <taxon>Pirellulales</taxon>
        <taxon>Pirellulaceae</taxon>
        <taxon>Neorhodopirellula</taxon>
    </lineage>
</organism>
<keyword evidence="2" id="KW-1185">Reference proteome</keyword>
<reference evidence="1 2" key="1">
    <citation type="submission" date="2017-05" db="EMBL/GenBank/DDBJ databases">
        <authorList>
            <person name="Varghese N."/>
            <person name="Submissions S."/>
        </authorList>
    </citation>
    <scope>NUCLEOTIDE SEQUENCE [LARGE SCALE GENOMIC DNA]</scope>
    <source>
        <strain evidence="1 2">DSM 25457</strain>
    </source>
</reference>
<gene>
    <name evidence="1" type="ORF">SAMN06265222_110165</name>
</gene>
<dbReference type="Proteomes" id="UP001158067">
    <property type="component" value="Unassembled WGS sequence"/>
</dbReference>
<evidence type="ECO:0000313" key="1">
    <source>
        <dbReference type="EMBL" id="SMP67401.1"/>
    </source>
</evidence>
<accession>A0ABY1QDM0</accession>
<comment type="caution">
    <text evidence="1">The sequence shown here is derived from an EMBL/GenBank/DDBJ whole genome shotgun (WGS) entry which is preliminary data.</text>
</comment>
<dbReference type="RefSeq" id="WP_283433933.1">
    <property type="nucleotide sequence ID" value="NZ_FXUG01000010.1"/>
</dbReference>
<sequence length="94" mass="10420">MANHQNRFGTPLDHHVRATPISGISNSRMICVEHDRQARKATGPMNENAAMGRESQLPVNRIAGYEMSPWPASIEAVDSCFSHVDDFLLGLDDE</sequence>
<proteinExistence type="predicted"/>
<dbReference type="EMBL" id="FXUG01000010">
    <property type="protein sequence ID" value="SMP67401.1"/>
    <property type="molecule type" value="Genomic_DNA"/>
</dbReference>
<protein>
    <submittedName>
        <fullName evidence="1">Uncharacterized protein</fullName>
    </submittedName>
</protein>
<evidence type="ECO:0000313" key="2">
    <source>
        <dbReference type="Proteomes" id="UP001158067"/>
    </source>
</evidence>
<name>A0ABY1QDM0_9BACT</name>